<name>A0ABV8T7E5_9GAMM</name>
<organism evidence="9 10">
    <name type="scientific">Steroidobacter flavus</name>
    <dbReference type="NCBI Taxonomy" id="1842136"/>
    <lineage>
        <taxon>Bacteria</taxon>
        <taxon>Pseudomonadati</taxon>
        <taxon>Pseudomonadota</taxon>
        <taxon>Gammaproteobacteria</taxon>
        <taxon>Steroidobacterales</taxon>
        <taxon>Steroidobacteraceae</taxon>
        <taxon>Steroidobacter</taxon>
    </lineage>
</organism>
<dbReference type="InterPro" id="IPR051915">
    <property type="entry name" value="Cellulose_Degrad_GH3"/>
</dbReference>
<dbReference type="Pfam" id="PF01915">
    <property type="entry name" value="Glyco_hydro_3_C"/>
    <property type="match status" value="1"/>
</dbReference>
<proteinExistence type="inferred from homology"/>
<dbReference type="InterPro" id="IPR026891">
    <property type="entry name" value="Fn3-like"/>
</dbReference>
<evidence type="ECO:0000256" key="2">
    <source>
        <dbReference type="ARBA" id="ARBA00005336"/>
    </source>
</evidence>
<keyword evidence="5 7" id="KW-0378">Hydrolase</keyword>
<dbReference type="Gene3D" id="2.60.40.10">
    <property type="entry name" value="Immunoglobulins"/>
    <property type="match status" value="1"/>
</dbReference>
<dbReference type="InterPro" id="IPR036881">
    <property type="entry name" value="Glyco_hydro_3_C_sf"/>
</dbReference>
<evidence type="ECO:0000256" key="4">
    <source>
        <dbReference type="ARBA" id="ARBA00022729"/>
    </source>
</evidence>
<dbReference type="GO" id="GO:0016787">
    <property type="term" value="F:hydrolase activity"/>
    <property type="evidence" value="ECO:0007669"/>
    <property type="project" value="UniProtKB-KW"/>
</dbReference>
<evidence type="ECO:0000259" key="8">
    <source>
        <dbReference type="SMART" id="SM01217"/>
    </source>
</evidence>
<feature type="domain" description="Fibronectin type III-like" evidence="8">
    <location>
        <begin position="631"/>
        <end position="700"/>
    </location>
</feature>
<dbReference type="InterPro" id="IPR019800">
    <property type="entry name" value="Glyco_hydro_3_AS"/>
</dbReference>
<dbReference type="PANTHER" id="PTHR30620">
    <property type="entry name" value="PERIPLASMIC BETA-GLUCOSIDASE-RELATED"/>
    <property type="match status" value="1"/>
</dbReference>
<keyword evidence="4" id="KW-0732">Signal</keyword>
<evidence type="ECO:0000256" key="5">
    <source>
        <dbReference type="ARBA" id="ARBA00022801"/>
    </source>
</evidence>
<comment type="similarity">
    <text evidence="2 7">Belongs to the glycosyl hydrolase 3 family.</text>
</comment>
<dbReference type="PANTHER" id="PTHR30620:SF16">
    <property type="entry name" value="LYSOSOMAL BETA GLUCOSIDASE"/>
    <property type="match status" value="1"/>
</dbReference>
<evidence type="ECO:0000313" key="10">
    <source>
        <dbReference type="Proteomes" id="UP001595904"/>
    </source>
</evidence>
<dbReference type="Gene3D" id="3.40.50.1700">
    <property type="entry name" value="Glycoside hydrolase family 3 C-terminal domain"/>
    <property type="match status" value="1"/>
</dbReference>
<dbReference type="InterPro" id="IPR013783">
    <property type="entry name" value="Ig-like_fold"/>
</dbReference>
<evidence type="ECO:0000256" key="6">
    <source>
        <dbReference type="ARBA" id="ARBA00023295"/>
    </source>
</evidence>
<reference evidence="10" key="1">
    <citation type="journal article" date="2019" name="Int. J. Syst. Evol. Microbiol.">
        <title>The Global Catalogue of Microorganisms (GCM) 10K type strain sequencing project: providing services to taxonomists for standard genome sequencing and annotation.</title>
        <authorList>
            <consortium name="The Broad Institute Genomics Platform"/>
            <consortium name="The Broad Institute Genome Sequencing Center for Infectious Disease"/>
            <person name="Wu L."/>
            <person name="Ma J."/>
        </authorList>
    </citation>
    <scope>NUCLEOTIDE SEQUENCE [LARGE SCALE GENOMIC DNA]</scope>
    <source>
        <strain evidence="10">CGMCC 1.10759</strain>
    </source>
</reference>
<dbReference type="SMART" id="SM01217">
    <property type="entry name" value="Fn3_like"/>
    <property type="match status" value="1"/>
</dbReference>
<dbReference type="SUPFAM" id="SSF51445">
    <property type="entry name" value="(Trans)glycosidases"/>
    <property type="match status" value="1"/>
</dbReference>
<dbReference type="PRINTS" id="PR00133">
    <property type="entry name" value="GLHYDRLASE3"/>
</dbReference>
<keyword evidence="6 7" id="KW-0326">Glycosidase</keyword>
<dbReference type="Proteomes" id="UP001595904">
    <property type="component" value="Unassembled WGS sequence"/>
</dbReference>
<evidence type="ECO:0000313" key="9">
    <source>
        <dbReference type="EMBL" id="MFC4314918.1"/>
    </source>
</evidence>
<keyword evidence="10" id="KW-1185">Reference proteome</keyword>
<comment type="caution">
    <text evidence="9">The sequence shown here is derived from an EMBL/GenBank/DDBJ whole genome shotgun (WGS) entry which is preliminary data.</text>
</comment>
<dbReference type="InterPro" id="IPR002772">
    <property type="entry name" value="Glyco_hydro_3_C"/>
</dbReference>
<dbReference type="InterPro" id="IPR001764">
    <property type="entry name" value="Glyco_hydro_3_N"/>
</dbReference>
<evidence type="ECO:0000256" key="7">
    <source>
        <dbReference type="RuleBase" id="RU361161"/>
    </source>
</evidence>
<comment type="catalytic activity">
    <reaction evidence="1">
        <text>Hydrolysis of terminal, non-reducing beta-D-glucosyl residues with release of beta-D-glucose.</text>
        <dbReference type="EC" id="3.2.1.21"/>
    </reaction>
</comment>
<dbReference type="SUPFAM" id="SSF52279">
    <property type="entry name" value="Beta-D-glucan exohydrolase, C-terminal domain"/>
    <property type="match status" value="1"/>
</dbReference>
<gene>
    <name evidence="9" type="ORF">ACFPN2_38000</name>
</gene>
<dbReference type="EMBL" id="JBHSDU010000015">
    <property type="protein sequence ID" value="MFC4314918.1"/>
    <property type="molecule type" value="Genomic_DNA"/>
</dbReference>
<dbReference type="Pfam" id="PF14310">
    <property type="entry name" value="Fn3-like"/>
    <property type="match status" value="1"/>
</dbReference>
<sequence length="713" mass="77337">MTIQEKAGQLSIFSDSTRVVPKALINPEAGPPVDHNLAQRVREGRLVGVFNGFGAAGARAIQRIAVEESRLKIPLIFGADVLHGLYTIFPIPLGEAASFDPQLAERTARAAAVESTANGLHWTFAPMVDIGRDQRWGRVAEGSGEDPYLGSALAAARVRGFQGRSLTDEDSLLACPKHFVAYGAAMGGMDYNTVEMSEQTLHEVYLPPFKAAFDAGALSTMSSFNDLNGVPMSANRKLMTGLLREQWKFRGMVVSDYTADKELIMHGVAKDDREAAKLALLAGVDISMQSDLYNLYLPELVASGELAMAVVDESVRRVLRTKYLLGLFDNPYRSLNPEVEQRDTMTPQLRTVARESARASIVLLKNDGNLLPLPKSGKNIALIGPFGNDTLNLAGPWAPFAKSDHVVSVEQGMRAALTDQSLLTVTLGSMIEKPMDGGIDAAVAAARAADVVVLAIGEGQDMSGEAQSRTQIIVPPPQQQLVEAVAKVGKPLVVLLRNGRALALEGAVRNAQAIVTTWFLGTETGSAIADVLFGDYSPSGRLPVSFPQDSGQQPYFYNRRTTGRPQGKEGPAFKARYREVSNEALYPFGHGLTYSRFEYESPKLSADSLAWNATLTITARITNTGEREAEEVAQLYIRDVVASVTRPIRELKGFKKVRLPPGASTEVQFTLTRRELAFYDAQMQFVAEPGEFDVWVSPSATTGVSKRFELLAG</sequence>
<dbReference type="EC" id="3.2.1.21" evidence="3"/>
<evidence type="ECO:0000256" key="1">
    <source>
        <dbReference type="ARBA" id="ARBA00000448"/>
    </source>
</evidence>
<dbReference type="InterPro" id="IPR036962">
    <property type="entry name" value="Glyco_hydro_3_N_sf"/>
</dbReference>
<accession>A0ABV8T7E5</accession>
<dbReference type="Pfam" id="PF00933">
    <property type="entry name" value="Glyco_hydro_3"/>
    <property type="match status" value="1"/>
</dbReference>
<dbReference type="RefSeq" id="WP_380606770.1">
    <property type="nucleotide sequence ID" value="NZ_JBHSDU010000015.1"/>
</dbReference>
<evidence type="ECO:0000256" key="3">
    <source>
        <dbReference type="ARBA" id="ARBA00012744"/>
    </source>
</evidence>
<dbReference type="Gene3D" id="3.20.20.300">
    <property type="entry name" value="Glycoside hydrolase, family 3, N-terminal domain"/>
    <property type="match status" value="1"/>
</dbReference>
<protein>
    <recommendedName>
        <fullName evidence="3">beta-glucosidase</fullName>
        <ecNumber evidence="3">3.2.1.21</ecNumber>
    </recommendedName>
</protein>
<dbReference type="PROSITE" id="PS00775">
    <property type="entry name" value="GLYCOSYL_HYDROL_F3"/>
    <property type="match status" value="1"/>
</dbReference>
<dbReference type="InterPro" id="IPR017853">
    <property type="entry name" value="GH"/>
</dbReference>